<accession>A0ABN1UAG6</accession>
<proteinExistence type="predicted"/>
<feature type="transmembrane region" description="Helical" evidence="1">
    <location>
        <begin position="6"/>
        <end position="34"/>
    </location>
</feature>
<evidence type="ECO:0000256" key="1">
    <source>
        <dbReference type="SAM" id="Phobius"/>
    </source>
</evidence>
<name>A0ABN1UAG6_9ACTN</name>
<comment type="caution">
    <text evidence="2">The sequence shown here is derived from an EMBL/GenBank/DDBJ whole genome shotgun (WGS) entry which is preliminary data.</text>
</comment>
<evidence type="ECO:0000313" key="2">
    <source>
        <dbReference type="EMBL" id="GAA1132237.1"/>
    </source>
</evidence>
<organism evidence="2 3">
    <name type="scientific">Nocardioides aquiterrae</name>
    <dbReference type="NCBI Taxonomy" id="203799"/>
    <lineage>
        <taxon>Bacteria</taxon>
        <taxon>Bacillati</taxon>
        <taxon>Actinomycetota</taxon>
        <taxon>Actinomycetes</taxon>
        <taxon>Propionibacteriales</taxon>
        <taxon>Nocardioidaceae</taxon>
        <taxon>Nocardioides</taxon>
    </lineage>
</organism>
<dbReference type="EMBL" id="BAAAJE010000002">
    <property type="protein sequence ID" value="GAA1132237.1"/>
    <property type="molecule type" value="Genomic_DNA"/>
</dbReference>
<keyword evidence="3" id="KW-1185">Reference proteome</keyword>
<gene>
    <name evidence="2" type="ORF">GCM10009606_10450</name>
</gene>
<keyword evidence="1" id="KW-0472">Membrane</keyword>
<evidence type="ECO:0000313" key="3">
    <source>
        <dbReference type="Proteomes" id="UP001499979"/>
    </source>
</evidence>
<dbReference type="Proteomes" id="UP001499979">
    <property type="component" value="Unassembled WGS sequence"/>
</dbReference>
<dbReference type="RefSeq" id="WP_343906288.1">
    <property type="nucleotide sequence ID" value="NZ_BAAAJE010000002.1"/>
</dbReference>
<sequence length="58" mass="6327">MDLYTGLTAFAVAFVVLAAVASVVALGVVGELLVRNRRVRLARHQTIRAYYRGLALSH</sequence>
<reference evidence="2 3" key="1">
    <citation type="journal article" date="2019" name="Int. J. Syst. Evol. Microbiol.">
        <title>The Global Catalogue of Microorganisms (GCM) 10K type strain sequencing project: providing services to taxonomists for standard genome sequencing and annotation.</title>
        <authorList>
            <consortium name="The Broad Institute Genomics Platform"/>
            <consortium name="The Broad Institute Genome Sequencing Center for Infectious Disease"/>
            <person name="Wu L."/>
            <person name="Ma J."/>
        </authorList>
    </citation>
    <scope>NUCLEOTIDE SEQUENCE [LARGE SCALE GENOMIC DNA]</scope>
    <source>
        <strain evidence="2 3">JCM 11813</strain>
    </source>
</reference>
<keyword evidence="1" id="KW-0812">Transmembrane</keyword>
<keyword evidence="1" id="KW-1133">Transmembrane helix</keyword>
<protein>
    <submittedName>
        <fullName evidence="2">Uncharacterized protein</fullName>
    </submittedName>
</protein>